<dbReference type="Proteomes" id="UP001195769">
    <property type="component" value="Unassembled WGS sequence"/>
</dbReference>
<proteinExistence type="predicted"/>
<gene>
    <name evidence="2" type="ORF">F5891DRAFT_1184662</name>
</gene>
<dbReference type="GeneID" id="64660768"/>
<comment type="caution">
    <text evidence="2">The sequence shown here is derived from an EMBL/GenBank/DDBJ whole genome shotgun (WGS) entry which is preliminary data.</text>
</comment>
<keyword evidence="3" id="KW-1185">Reference proteome</keyword>
<feature type="region of interest" description="Disordered" evidence="1">
    <location>
        <begin position="187"/>
        <end position="206"/>
    </location>
</feature>
<dbReference type="AlphaFoldDB" id="A0AAD4EDW0"/>
<dbReference type="EMBL" id="JABBWK010000010">
    <property type="protein sequence ID" value="KAG1904448.1"/>
    <property type="molecule type" value="Genomic_DNA"/>
</dbReference>
<evidence type="ECO:0000313" key="2">
    <source>
        <dbReference type="EMBL" id="KAG1904448.1"/>
    </source>
</evidence>
<accession>A0AAD4EDW0</accession>
<sequence length="206" mass="22279">MSHNLTTPSSLPLAKFFPSGDNANDSLRPTSHSLSALRSPSSILALYYVGDRFDNFEVGCNGTETFRVGPITNWGTTWTSGDDAIRVGPAFCGPVEVCCWKSNPPIHGVTILGNSTDESYLSSPALVFYYVYSVDHVRTSGPALSKYLPDSALGVRLPLPATSSAFALYWNNLSTSIKEEYKRKATAQISSSSTLQGRDSGNEHDD</sequence>
<dbReference type="RefSeq" id="XP_041230023.1">
    <property type="nucleotide sequence ID" value="XM_041366470.1"/>
</dbReference>
<evidence type="ECO:0000313" key="3">
    <source>
        <dbReference type="Proteomes" id="UP001195769"/>
    </source>
</evidence>
<feature type="compositionally biased region" description="Polar residues" evidence="1">
    <location>
        <begin position="187"/>
        <end position="199"/>
    </location>
</feature>
<reference evidence="2" key="1">
    <citation type="journal article" date="2020" name="New Phytol.">
        <title>Comparative genomics reveals dynamic genome evolution in host specialist ectomycorrhizal fungi.</title>
        <authorList>
            <person name="Lofgren L.A."/>
            <person name="Nguyen N.H."/>
            <person name="Vilgalys R."/>
            <person name="Ruytinx J."/>
            <person name="Liao H.L."/>
            <person name="Branco S."/>
            <person name="Kuo A."/>
            <person name="LaButti K."/>
            <person name="Lipzen A."/>
            <person name="Andreopoulos W."/>
            <person name="Pangilinan J."/>
            <person name="Riley R."/>
            <person name="Hundley H."/>
            <person name="Na H."/>
            <person name="Barry K."/>
            <person name="Grigoriev I.V."/>
            <person name="Stajich J.E."/>
            <person name="Kennedy P.G."/>
        </authorList>
    </citation>
    <scope>NUCLEOTIDE SEQUENCE</scope>
    <source>
        <strain evidence="2">FC203</strain>
    </source>
</reference>
<organism evidence="2 3">
    <name type="scientific">Suillus fuscotomentosus</name>
    <dbReference type="NCBI Taxonomy" id="1912939"/>
    <lineage>
        <taxon>Eukaryota</taxon>
        <taxon>Fungi</taxon>
        <taxon>Dikarya</taxon>
        <taxon>Basidiomycota</taxon>
        <taxon>Agaricomycotina</taxon>
        <taxon>Agaricomycetes</taxon>
        <taxon>Agaricomycetidae</taxon>
        <taxon>Boletales</taxon>
        <taxon>Suillineae</taxon>
        <taxon>Suillaceae</taxon>
        <taxon>Suillus</taxon>
    </lineage>
</organism>
<protein>
    <submittedName>
        <fullName evidence="2">Uncharacterized protein</fullName>
    </submittedName>
</protein>
<name>A0AAD4EDW0_9AGAM</name>
<evidence type="ECO:0000256" key="1">
    <source>
        <dbReference type="SAM" id="MobiDB-lite"/>
    </source>
</evidence>